<evidence type="ECO:0000313" key="7">
    <source>
        <dbReference type="Proteomes" id="UP000054662"/>
    </source>
</evidence>
<dbReference type="PATRIC" id="fig|45076.6.peg.2111"/>
<dbReference type="GO" id="GO:0003700">
    <property type="term" value="F:DNA-binding transcription factor activity"/>
    <property type="evidence" value="ECO:0007669"/>
    <property type="project" value="InterPro"/>
</dbReference>
<dbReference type="InterPro" id="IPR036388">
    <property type="entry name" value="WH-like_DNA-bd_sf"/>
</dbReference>
<evidence type="ECO:0000256" key="2">
    <source>
        <dbReference type="ARBA" id="ARBA00023015"/>
    </source>
</evidence>
<gene>
    <name evidence="6" type="ORF">Lwor_1935</name>
</gene>
<comment type="caution">
    <text evidence="6">The sequence shown here is derived from an EMBL/GenBank/DDBJ whole genome shotgun (WGS) entry which is preliminary data.</text>
</comment>
<dbReference type="SUPFAM" id="SSF46785">
    <property type="entry name" value="Winged helix' DNA-binding domain"/>
    <property type="match status" value="1"/>
</dbReference>
<dbReference type="Pfam" id="PF03466">
    <property type="entry name" value="LysR_substrate"/>
    <property type="match status" value="1"/>
</dbReference>
<dbReference type="InterPro" id="IPR036390">
    <property type="entry name" value="WH_DNA-bd_sf"/>
</dbReference>
<dbReference type="PROSITE" id="PS50931">
    <property type="entry name" value="HTH_LYSR"/>
    <property type="match status" value="1"/>
</dbReference>
<dbReference type="InterPro" id="IPR005119">
    <property type="entry name" value="LysR_subst-bd"/>
</dbReference>
<dbReference type="InterPro" id="IPR000847">
    <property type="entry name" value="LysR_HTH_N"/>
</dbReference>
<evidence type="ECO:0000256" key="3">
    <source>
        <dbReference type="ARBA" id="ARBA00023125"/>
    </source>
</evidence>
<dbReference type="AlphaFoldDB" id="A0A0W1A5X1"/>
<accession>A0A0W1A5X1</accession>
<dbReference type="Gene3D" id="1.10.10.10">
    <property type="entry name" value="Winged helix-like DNA-binding domain superfamily/Winged helix DNA-binding domain"/>
    <property type="match status" value="1"/>
</dbReference>
<keyword evidence="2" id="KW-0805">Transcription regulation</keyword>
<dbReference type="Gene3D" id="3.40.190.10">
    <property type="entry name" value="Periplasmic binding protein-like II"/>
    <property type="match status" value="2"/>
</dbReference>
<organism evidence="6 7">
    <name type="scientific">Legionella worsleiensis</name>
    <dbReference type="NCBI Taxonomy" id="45076"/>
    <lineage>
        <taxon>Bacteria</taxon>
        <taxon>Pseudomonadati</taxon>
        <taxon>Pseudomonadota</taxon>
        <taxon>Gammaproteobacteria</taxon>
        <taxon>Legionellales</taxon>
        <taxon>Legionellaceae</taxon>
        <taxon>Legionella</taxon>
    </lineage>
</organism>
<evidence type="ECO:0000256" key="4">
    <source>
        <dbReference type="ARBA" id="ARBA00023163"/>
    </source>
</evidence>
<dbReference type="InterPro" id="IPR037402">
    <property type="entry name" value="YidZ_PBP2"/>
</dbReference>
<evidence type="ECO:0000259" key="5">
    <source>
        <dbReference type="PROSITE" id="PS50931"/>
    </source>
</evidence>
<feature type="domain" description="HTH lysR-type" evidence="5">
    <location>
        <begin position="6"/>
        <end position="63"/>
    </location>
</feature>
<keyword evidence="7" id="KW-1185">Reference proteome</keyword>
<sequence>MSMKHLNLNLLRALYALLSCRNVTLASKQIGISQSAMSISLKQLRTFYNDPLLVPGQHNIMQLTPLALSLVEPTRIAISQINAVFSIHQSFKAATDTRTFHIGMSDLISYVLAPILIDKIQQLAPYLKLRFIHPNYSASADVFESGELDVMIGMFENVPGSLKQQVLFYDEVVIVGCKNHPAFAHGIINIDDLLNYPLIQPSLSDVPFHNHFDHYLSKKGEAQRVSVCTDHGLIPLIALPGTNYLTMTLRSAAERLNTFTELSIAPSPFLTEMYSCYQYWHPKDNEDQAHQWLRTLIKDAAKETKLSKITDEN</sequence>
<dbReference type="PANTHER" id="PTHR30118">
    <property type="entry name" value="HTH-TYPE TRANSCRIPTIONAL REGULATOR LEUO-RELATED"/>
    <property type="match status" value="1"/>
</dbReference>
<dbReference type="EMBL" id="LNZC01000027">
    <property type="protein sequence ID" value="KTD76710.1"/>
    <property type="molecule type" value="Genomic_DNA"/>
</dbReference>
<dbReference type="STRING" id="45076.Lwor_1935"/>
<keyword evidence="3" id="KW-0238">DNA-binding</keyword>
<proteinExistence type="inferred from homology"/>
<keyword evidence="4" id="KW-0804">Transcription</keyword>
<dbReference type="Proteomes" id="UP000054662">
    <property type="component" value="Unassembled WGS sequence"/>
</dbReference>
<comment type="similarity">
    <text evidence="1">Belongs to the LysR transcriptional regulatory family.</text>
</comment>
<protein>
    <submittedName>
        <fullName evidence="6">LysR family transcriptional regulator</fullName>
    </submittedName>
</protein>
<dbReference type="GO" id="GO:0003677">
    <property type="term" value="F:DNA binding"/>
    <property type="evidence" value="ECO:0007669"/>
    <property type="project" value="UniProtKB-KW"/>
</dbReference>
<evidence type="ECO:0000256" key="1">
    <source>
        <dbReference type="ARBA" id="ARBA00009437"/>
    </source>
</evidence>
<dbReference type="PANTHER" id="PTHR30118:SF15">
    <property type="entry name" value="TRANSCRIPTIONAL REGULATORY PROTEIN"/>
    <property type="match status" value="1"/>
</dbReference>
<dbReference type="CDD" id="cd08417">
    <property type="entry name" value="PBP2_Nitroaromatics_like"/>
    <property type="match status" value="1"/>
</dbReference>
<dbReference type="Pfam" id="PF00126">
    <property type="entry name" value="HTH_1"/>
    <property type="match status" value="1"/>
</dbReference>
<dbReference type="InterPro" id="IPR050389">
    <property type="entry name" value="LysR-type_TF"/>
</dbReference>
<name>A0A0W1A5X1_9GAMM</name>
<evidence type="ECO:0000313" key="6">
    <source>
        <dbReference type="EMBL" id="KTD76710.1"/>
    </source>
</evidence>
<reference evidence="6 7" key="1">
    <citation type="submission" date="2015-11" db="EMBL/GenBank/DDBJ databases">
        <title>Genomic analysis of 38 Legionella species identifies large and diverse effector repertoires.</title>
        <authorList>
            <person name="Burstein D."/>
            <person name="Amaro F."/>
            <person name="Zusman T."/>
            <person name="Lifshitz Z."/>
            <person name="Cohen O."/>
            <person name="Gilbert J.A."/>
            <person name="Pupko T."/>
            <person name="Shuman H.A."/>
            <person name="Segal G."/>
        </authorList>
    </citation>
    <scope>NUCLEOTIDE SEQUENCE [LARGE SCALE GENOMIC DNA]</scope>
    <source>
        <strain evidence="6 7">ATCC 49508</strain>
    </source>
</reference>
<dbReference type="SUPFAM" id="SSF53850">
    <property type="entry name" value="Periplasmic binding protein-like II"/>
    <property type="match status" value="1"/>
</dbReference>